<evidence type="ECO:0000256" key="1">
    <source>
        <dbReference type="SAM" id="MobiDB-lite"/>
    </source>
</evidence>
<feature type="region of interest" description="Disordered" evidence="1">
    <location>
        <begin position="1"/>
        <end position="106"/>
    </location>
</feature>
<reference evidence="2 3" key="1">
    <citation type="journal article" date="2015" name="Front. Microbiol.">
        <title>Genome sequence of the plant growth promoting endophytic yeast Rhodotorula graminis WP1.</title>
        <authorList>
            <person name="Firrincieli A."/>
            <person name="Otillar R."/>
            <person name="Salamov A."/>
            <person name="Schmutz J."/>
            <person name="Khan Z."/>
            <person name="Redman R.S."/>
            <person name="Fleck N.D."/>
            <person name="Lindquist E."/>
            <person name="Grigoriev I.V."/>
            <person name="Doty S.L."/>
        </authorList>
    </citation>
    <scope>NUCLEOTIDE SEQUENCE [LARGE SCALE GENOMIC DNA]</scope>
    <source>
        <strain evidence="2 3">WP1</strain>
    </source>
</reference>
<dbReference type="STRING" id="578459.A0A194SFX4"/>
<protein>
    <submittedName>
        <fullName evidence="2">Uncharacterized protein</fullName>
    </submittedName>
</protein>
<sequence>HPSHSNHAREHHIDGLRRPVRLLGRAPRPPDLARHRPPPPPDRLAARPPRPARGPSRVAAHPRPGRGPQLGRRRGRQADQDGRRLGSLWPLVVPRSQARGPLPAPRADNVVDPAHPQVVAPVQLAPHALLVDAPHRPALAPRHLHRDGRLVRGHGLAPHQGRRRGRRPERQEVVRGPAALGRRRLLGRPEHGTHGDKVHHVVPLARPPSQPAPRPPQPPRLYPAPARRRQGPSRRHRPRDRGQRLGRARGGRVRAQRGDAHAGRSPLVDLVPPLPRSLCSSL</sequence>
<proteinExistence type="predicted"/>
<feature type="compositionally biased region" description="Basic residues" evidence="1">
    <location>
        <begin position="226"/>
        <end position="255"/>
    </location>
</feature>
<dbReference type="RefSeq" id="XP_018274570.1">
    <property type="nucleotide sequence ID" value="XM_018415229.1"/>
</dbReference>
<feature type="non-terminal residue" evidence="2">
    <location>
        <position position="1"/>
    </location>
</feature>
<gene>
    <name evidence="2" type="ORF">RHOBADRAFT_49181</name>
</gene>
<dbReference type="GeneID" id="28975677"/>
<dbReference type="AlphaFoldDB" id="A0A194SFX4"/>
<feature type="region of interest" description="Disordered" evidence="1">
    <location>
        <begin position="143"/>
        <end position="282"/>
    </location>
</feature>
<organism evidence="2 3">
    <name type="scientific">Rhodotorula graminis (strain WP1)</name>
    <dbReference type="NCBI Taxonomy" id="578459"/>
    <lineage>
        <taxon>Eukaryota</taxon>
        <taxon>Fungi</taxon>
        <taxon>Dikarya</taxon>
        <taxon>Basidiomycota</taxon>
        <taxon>Pucciniomycotina</taxon>
        <taxon>Microbotryomycetes</taxon>
        <taxon>Sporidiobolales</taxon>
        <taxon>Sporidiobolaceae</taxon>
        <taxon>Rhodotorula</taxon>
    </lineage>
</organism>
<feature type="compositionally biased region" description="Basic and acidic residues" evidence="1">
    <location>
        <begin position="7"/>
        <end position="17"/>
    </location>
</feature>
<feature type="compositionally biased region" description="Basic and acidic residues" evidence="1">
    <location>
        <begin position="187"/>
        <end position="199"/>
    </location>
</feature>
<feature type="compositionally biased region" description="Pro residues" evidence="1">
    <location>
        <begin position="38"/>
        <end position="52"/>
    </location>
</feature>
<accession>A0A194SFX4</accession>
<name>A0A194SFX4_RHOGW</name>
<dbReference type="EMBL" id="KQ474073">
    <property type="protein sequence ID" value="KPV78521.1"/>
    <property type="molecule type" value="Genomic_DNA"/>
</dbReference>
<dbReference type="Proteomes" id="UP000053890">
    <property type="component" value="Unassembled WGS sequence"/>
</dbReference>
<feature type="compositionally biased region" description="Pro residues" evidence="1">
    <location>
        <begin position="205"/>
        <end position="222"/>
    </location>
</feature>
<evidence type="ECO:0000313" key="2">
    <source>
        <dbReference type="EMBL" id="KPV78521.1"/>
    </source>
</evidence>
<evidence type="ECO:0000313" key="3">
    <source>
        <dbReference type="Proteomes" id="UP000053890"/>
    </source>
</evidence>
<keyword evidence="3" id="KW-1185">Reference proteome</keyword>